<dbReference type="InterPro" id="IPR039420">
    <property type="entry name" value="WalR-like"/>
</dbReference>
<dbReference type="Proteomes" id="UP000007809">
    <property type="component" value="Plasmid pPSED01"/>
</dbReference>
<dbReference type="Pfam" id="PF00072">
    <property type="entry name" value="Response_reg"/>
    <property type="match status" value="1"/>
</dbReference>
<dbReference type="InterPro" id="IPR058245">
    <property type="entry name" value="NreC/VraR/RcsB-like_REC"/>
</dbReference>
<keyword evidence="3" id="KW-0238">DNA-binding</keyword>
<evidence type="ECO:0000256" key="1">
    <source>
        <dbReference type="ARBA" id="ARBA00022553"/>
    </source>
</evidence>
<gene>
    <name evidence="8" type="ordered locus">Psed_6768</name>
</gene>
<feature type="modified residue" description="4-aspartylphosphate" evidence="5">
    <location>
        <position position="54"/>
    </location>
</feature>
<keyword evidence="4" id="KW-0804">Transcription</keyword>
<dbReference type="AlphaFoldDB" id="F2L6X6"/>
<evidence type="ECO:0000256" key="2">
    <source>
        <dbReference type="ARBA" id="ARBA00023015"/>
    </source>
</evidence>
<name>F2L6X6_PSEUX</name>
<dbReference type="KEGG" id="pdx:Psed_6768"/>
<geneLocation type="plasmid" evidence="8 9">
    <name>pPSED01</name>
</geneLocation>
<evidence type="ECO:0000313" key="8">
    <source>
        <dbReference type="EMBL" id="AEA28848.1"/>
    </source>
</evidence>
<dbReference type="InterPro" id="IPR000792">
    <property type="entry name" value="Tscrpt_reg_LuxR_C"/>
</dbReference>
<dbReference type="OrthoDB" id="9808843at2"/>
<dbReference type="SUPFAM" id="SSF46894">
    <property type="entry name" value="C-terminal effector domain of the bipartite response regulators"/>
    <property type="match status" value="1"/>
</dbReference>
<evidence type="ECO:0000256" key="5">
    <source>
        <dbReference type="PROSITE-ProRule" id="PRU00169"/>
    </source>
</evidence>
<dbReference type="PANTHER" id="PTHR43214">
    <property type="entry name" value="TWO-COMPONENT RESPONSE REGULATOR"/>
    <property type="match status" value="1"/>
</dbReference>
<keyword evidence="8" id="KW-0614">Plasmid</keyword>
<dbReference type="eggNOG" id="COG2197">
    <property type="taxonomic scope" value="Bacteria"/>
</dbReference>
<keyword evidence="2" id="KW-0805">Transcription regulation</keyword>
<dbReference type="GO" id="GO:0006355">
    <property type="term" value="P:regulation of DNA-templated transcription"/>
    <property type="evidence" value="ECO:0007669"/>
    <property type="project" value="InterPro"/>
</dbReference>
<dbReference type="PRINTS" id="PR00038">
    <property type="entry name" value="HTHLUXR"/>
</dbReference>
<accession>F2L6X6</accession>
<keyword evidence="9" id="KW-1185">Reference proteome</keyword>
<dbReference type="CDD" id="cd06170">
    <property type="entry name" value="LuxR_C_like"/>
    <property type="match status" value="1"/>
</dbReference>
<evidence type="ECO:0000313" key="9">
    <source>
        <dbReference type="Proteomes" id="UP000007809"/>
    </source>
</evidence>
<dbReference type="GO" id="GO:0000160">
    <property type="term" value="P:phosphorelay signal transduction system"/>
    <property type="evidence" value="ECO:0007669"/>
    <property type="project" value="InterPro"/>
</dbReference>
<dbReference type="InterPro" id="IPR011006">
    <property type="entry name" value="CheY-like_superfamily"/>
</dbReference>
<reference evidence="8 9" key="1">
    <citation type="journal article" date="2011" name="J. Bacteriol.">
        <title>Genome sequence of the 1,4-dioxane-degrading Pseudonocardia dioxanivorans strain CB1190.</title>
        <authorList>
            <person name="Sales C.M."/>
            <person name="Mahendra S."/>
            <person name="Grostern A."/>
            <person name="Parales R.E."/>
            <person name="Goodwin L.A."/>
            <person name="Woyke T."/>
            <person name="Nolan M."/>
            <person name="Lapidus A."/>
            <person name="Chertkov O."/>
            <person name="Ovchinnikova G."/>
            <person name="Sczyrba A."/>
            <person name="Alvarez-Cohen L."/>
        </authorList>
    </citation>
    <scope>NUCLEOTIDE SEQUENCE [LARGE SCALE GENOMIC DNA]</scope>
    <source>
        <strain evidence="9">ATCC 55486 / DSM 44775 / JCM 13855 / CB1190</strain>
    </source>
</reference>
<feature type="domain" description="HTH luxR-type" evidence="6">
    <location>
        <begin position="142"/>
        <end position="207"/>
    </location>
</feature>
<sequence length="210" mass="23063">MVKLLIVDDHTIFRAGLVRLLEEGCSVDSVAQATDAQGALELVREQPFDAVLLDINLPVKSGLELLPALRAVAPRLPVIMLSMYSAEQYALRAYEAGASAYVSKDMDADVLMAAIRKVVSGGRYITPDVADQMLRKIDAVPGNSPHLQLSEREYNVMIRIATGTSLTSIAQEMHLSVKTVSTYRTRLLTKLGLDGNVELVRYALQHRLID</sequence>
<protein>
    <submittedName>
        <fullName evidence="8">Two component transcriptional regulator, LuxR family</fullName>
    </submittedName>
</protein>
<dbReference type="SMART" id="SM00448">
    <property type="entry name" value="REC"/>
    <property type="match status" value="1"/>
</dbReference>
<proteinExistence type="predicted"/>
<evidence type="ECO:0000256" key="4">
    <source>
        <dbReference type="ARBA" id="ARBA00023163"/>
    </source>
</evidence>
<dbReference type="SUPFAM" id="SSF52172">
    <property type="entry name" value="CheY-like"/>
    <property type="match status" value="1"/>
</dbReference>
<dbReference type="PANTHER" id="PTHR43214:SF41">
    <property type="entry name" value="NITRATE_NITRITE RESPONSE REGULATOR PROTEIN NARP"/>
    <property type="match status" value="1"/>
</dbReference>
<dbReference type="Pfam" id="PF00196">
    <property type="entry name" value="GerE"/>
    <property type="match status" value="1"/>
</dbReference>
<dbReference type="GO" id="GO:0003677">
    <property type="term" value="F:DNA binding"/>
    <property type="evidence" value="ECO:0007669"/>
    <property type="project" value="UniProtKB-KW"/>
</dbReference>
<feature type="domain" description="Response regulatory" evidence="7">
    <location>
        <begin position="3"/>
        <end position="119"/>
    </location>
</feature>
<dbReference type="Gene3D" id="3.40.50.2300">
    <property type="match status" value="1"/>
</dbReference>
<evidence type="ECO:0000256" key="3">
    <source>
        <dbReference type="ARBA" id="ARBA00023125"/>
    </source>
</evidence>
<organism evidence="8 9">
    <name type="scientific">Pseudonocardia dioxanivorans (strain ATCC 55486 / DSM 44775 / JCM 13855 / CB1190)</name>
    <dbReference type="NCBI Taxonomy" id="675635"/>
    <lineage>
        <taxon>Bacteria</taxon>
        <taxon>Bacillati</taxon>
        <taxon>Actinomycetota</taxon>
        <taxon>Actinomycetes</taxon>
        <taxon>Pseudonocardiales</taxon>
        <taxon>Pseudonocardiaceae</taxon>
        <taxon>Pseudonocardia</taxon>
    </lineage>
</organism>
<dbReference type="EMBL" id="CP002594">
    <property type="protein sequence ID" value="AEA28848.1"/>
    <property type="molecule type" value="Genomic_DNA"/>
</dbReference>
<dbReference type="PROSITE" id="PS50110">
    <property type="entry name" value="RESPONSE_REGULATORY"/>
    <property type="match status" value="1"/>
</dbReference>
<evidence type="ECO:0000259" key="7">
    <source>
        <dbReference type="PROSITE" id="PS50110"/>
    </source>
</evidence>
<dbReference type="InterPro" id="IPR001789">
    <property type="entry name" value="Sig_transdc_resp-reg_receiver"/>
</dbReference>
<dbReference type="SMART" id="SM00421">
    <property type="entry name" value="HTH_LUXR"/>
    <property type="match status" value="1"/>
</dbReference>
<evidence type="ECO:0000259" key="6">
    <source>
        <dbReference type="PROSITE" id="PS50043"/>
    </source>
</evidence>
<dbReference type="HOGENOM" id="CLU_000445_90_1_11"/>
<keyword evidence="1 5" id="KW-0597">Phosphoprotein</keyword>
<dbReference type="InterPro" id="IPR016032">
    <property type="entry name" value="Sig_transdc_resp-reg_C-effctor"/>
</dbReference>
<dbReference type="PROSITE" id="PS50043">
    <property type="entry name" value="HTH_LUXR_2"/>
    <property type="match status" value="1"/>
</dbReference>
<dbReference type="CDD" id="cd17535">
    <property type="entry name" value="REC_NarL-like"/>
    <property type="match status" value="1"/>
</dbReference>